<accession>A0AAP4F5T6</accession>
<keyword evidence="1" id="KW-1133">Transmembrane helix</keyword>
<feature type="chain" id="PRO_5042985688" evidence="2">
    <location>
        <begin position="23"/>
        <end position="111"/>
    </location>
</feature>
<evidence type="ECO:0000256" key="2">
    <source>
        <dbReference type="SAM" id="SignalP"/>
    </source>
</evidence>
<organism evidence="3 4">
    <name type="scientific">Corynebacterium pseudodiphtheriticum</name>
    <dbReference type="NCBI Taxonomy" id="37637"/>
    <lineage>
        <taxon>Bacteria</taxon>
        <taxon>Bacillati</taxon>
        <taxon>Actinomycetota</taxon>
        <taxon>Actinomycetes</taxon>
        <taxon>Mycobacteriales</taxon>
        <taxon>Corynebacteriaceae</taxon>
        <taxon>Corynebacterium</taxon>
    </lineage>
</organism>
<keyword evidence="1" id="KW-0472">Membrane</keyword>
<keyword evidence="1" id="KW-0812">Transmembrane</keyword>
<dbReference type="RefSeq" id="WP_284588733.1">
    <property type="nucleotide sequence ID" value="NZ_JASNUC010000002.1"/>
</dbReference>
<feature type="transmembrane region" description="Helical" evidence="1">
    <location>
        <begin position="52"/>
        <end position="72"/>
    </location>
</feature>
<dbReference type="AlphaFoldDB" id="A0AAP4F5T6"/>
<dbReference type="EMBL" id="JASNVH010000002">
    <property type="protein sequence ID" value="MDK4306328.1"/>
    <property type="molecule type" value="Genomic_DNA"/>
</dbReference>
<feature type="signal peptide" evidence="2">
    <location>
        <begin position="1"/>
        <end position="22"/>
    </location>
</feature>
<dbReference type="Proteomes" id="UP001224412">
    <property type="component" value="Unassembled WGS sequence"/>
</dbReference>
<evidence type="ECO:0000256" key="1">
    <source>
        <dbReference type="SAM" id="Phobius"/>
    </source>
</evidence>
<comment type="caution">
    <text evidence="3">The sequence shown here is derived from an EMBL/GenBank/DDBJ whole genome shotgun (WGS) entry which is preliminary data.</text>
</comment>
<keyword evidence="2" id="KW-0732">Signal</keyword>
<sequence length="111" mass="12197">MQTSLSAAIVSASVAQASVAQASEAATEAFYWAQNQVHEGPMGPEFGKASPIGLLVIVALVVAIMMLGWSFHRRQSRFRRRRAFAEDHGLDPFDIEAIDTAMREVGVHDRR</sequence>
<proteinExistence type="predicted"/>
<gene>
    <name evidence="3" type="ORF">QPX42_01980</name>
</gene>
<evidence type="ECO:0000313" key="4">
    <source>
        <dbReference type="Proteomes" id="UP001224412"/>
    </source>
</evidence>
<evidence type="ECO:0000313" key="3">
    <source>
        <dbReference type="EMBL" id="MDK4306328.1"/>
    </source>
</evidence>
<name>A0AAP4F5T6_9CORY</name>
<protein>
    <submittedName>
        <fullName evidence="3">Uncharacterized protein</fullName>
    </submittedName>
</protein>
<reference evidence="3" key="1">
    <citation type="submission" date="2023-05" db="EMBL/GenBank/DDBJ databases">
        <title>Metabolic capabilities are highly conserved among human nasal-associated Corynebacterium species in pangenomic analyses.</title>
        <authorList>
            <person name="Tran T.H."/>
            <person name="Roberts A.Q."/>
            <person name="Escapa I.F."/>
            <person name="Gao W."/>
            <person name="Conlan S."/>
            <person name="Kong H."/>
            <person name="Segre J.A."/>
            <person name="Kelly M.S."/>
            <person name="Lemon K.P."/>
        </authorList>
    </citation>
    <scope>NUCLEOTIDE SEQUENCE</scope>
    <source>
        <strain evidence="3">KPL2773</strain>
    </source>
</reference>